<dbReference type="PROSITE" id="PS50016">
    <property type="entry name" value="ZF_PHD_2"/>
    <property type="match status" value="1"/>
</dbReference>
<feature type="compositionally biased region" description="Basic and acidic residues" evidence="6">
    <location>
        <begin position="976"/>
        <end position="1020"/>
    </location>
</feature>
<feature type="repeat" description="WD" evidence="5">
    <location>
        <begin position="689"/>
        <end position="719"/>
    </location>
</feature>
<feature type="region of interest" description="Disordered" evidence="6">
    <location>
        <begin position="1438"/>
        <end position="1547"/>
    </location>
</feature>
<name>A0ABD2MB10_9BILA</name>
<reference evidence="9 10" key="1">
    <citation type="submission" date="2024-10" db="EMBL/GenBank/DDBJ databases">
        <authorList>
            <person name="Kim D."/>
        </authorList>
    </citation>
    <scope>NUCLEOTIDE SEQUENCE [LARGE SCALE GENOMIC DNA]</scope>
    <source>
        <strain evidence="9">BH-2024</strain>
    </source>
</reference>
<feature type="domain" description="CTLH" evidence="8">
    <location>
        <begin position="48"/>
        <end position="105"/>
    </location>
</feature>
<feature type="domain" description="PHD-type" evidence="7">
    <location>
        <begin position="1603"/>
        <end position="1653"/>
    </location>
</feature>
<dbReference type="SUPFAM" id="SSF50978">
    <property type="entry name" value="WD40 repeat-like"/>
    <property type="match status" value="1"/>
</dbReference>
<keyword evidence="2 4" id="KW-0863">Zinc-finger</keyword>
<feature type="compositionally biased region" description="Basic and acidic residues" evidence="6">
    <location>
        <begin position="2204"/>
        <end position="2213"/>
    </location>
</feature>
<dbReference type="SUPFAM" id="SSF57903">
    <property type="entry name" value="FYVE/PHD zinc finger"/>
    <property type="match status" value="1"/>
</dbReference>
<feature type="compositionally biased region" description="Basic and acidic residues" evidence="6">
    <location>
        <begin position="1352"/>
        <end position="1361"/>
    </location>
</feature>
<feature type="compositionally biased region" description="Basic and acidic residues" evidence="6">
    <location>
        <begin position="1803"/>
        <end position="1840"/>
    </location>
</feature>
<feature type="compositionally biased region" description="Polar residues" evidence="6">
    <location>
        <begin position="1283"/>
        <end position="1299"/>
    </location>
</feature>
<dbReference type="SMART" id="SM00320">
    <property type="entry name" value="WD40"/>
    <property type="match status" value="7"/>
</dbReference>
<dbReference type="InterPro" id="IPR040067">
    <property type="entry name" value="WDR47"/>
</dbReference>
<dbReference type="Pfam" id="PF00400">
    <property type="entry name" value="WD40"/>
    <property type="match status" value="3"/>
</dbReference>
<evidence type="ECO:0000259" key="8">
    <source>
        <dbReference type="PROSITE" id="PS50897"/>
    </source>
</evidence>
<feature type="region of interest" description="Disordered" evidence="6">
    <location>
        <begin position="2288"/>
        <end position="2308"/>
    </location>
</feature>
<dbReference type="InterPro" id="IPR013083">
    <property type="entry name" value="Znf_RING/FYVE/PHD"/>
</dbReference>
<feature type="region of interest" description="Disordered" evidence="6">
    <location>
        <begin position="322"/>
        <end position="364"/>
    </location>
</feature>
<accession>A0ABD2MB10</accession>
<dbReference type="SMART" id="SM00668">
    <property type="entry name" value="CTLH"/>
    <property type="match status" value="1"/>
</dbReference>
<feature type="compositionally biased region" description="Low complexity" evidence="6">
    <location>
        <begin position="2299"/>
        <end position="2308"/>
    </location>
</feature>
<evidence type="ECO:0000256" key="4">
    <source>
        <dbReference type="PROSITE-ProRule" id="PRU00146"/>
    </source>
</evidence>
<dbReference type="InterPro" id="IPR015943">
    <property type="entry name" value="WD40/YVTN_repeat-like_dom_sf"/>
</dbReference>
<feature type="compositionally biased region" description="Basic residues" evidence="6">
    <location>
        <begin position="1978"/>
        <end position="1995"/>
    </location>
</feature>
<gene>
    <name evidence="9" type="ORF">niasHT_001547</name>
</gene>
<dbReference type="InterPro" id="IPR006595">
    <property type="entry name" value="CTLH_C"/>
</dbReference>
<evidence type="ECO:0000313" key="9">
    <source>
        <dbReference type="EMBL" id="KAL3124710.1"/>
    </source>
</evidence>
<evidence type="ECO:0000256" key="6">
    <source>
        <dbReference type="SAM" id="MobiDB-lite"/>
    </source>
</evidence>
<keyword evidence="10" id="KW-1185">Reference proteome</keyword>
<feature type="compositionally biased region" description="Basic residues" evidence="6">
    <location>
        <begin position="1515"/>
        <end position="1538"/>
    </location>
</feature>
<feature type="compositionally biased region" description="Basic and acidic residues" evidence="6">
    <location>
        <begin position="1369"/>
        <end position="1409"/>
    </location>
</feature>
<feature type="region of interest" description="Disordered" evidence="6">
    <location>
        <begin position="1328"/>
        <end position="1415"/>
    </location>
</feature>
<dbReference type="PROSITE" id="PS50897">
    <property type="entry name" value="CTLH"/>
    <property type="match status" value="1"/>
</dbReference>
<dbReference type="Gene3D" id="2.130.10.10">
    <property type="entry name" value="YVTN repeat-like/Quinoprotein amine dehydrogenase"/>
    <property type="match status" value="2"/>
</dbReference>
<dbReference type="SMART" id="SM00249">
    <property type="entry name" value="PHD"/>
    <property type="match status" value="1"/>
</dbReference>
<feature type="compositionally biased region" description="Polar residues" evidence="6">
    <location>
        <begin position="1341"/>
        <end position="1351"/>
    </location>
</feature>
<feature type="compositionally biased region" description="Acidic residues" evidence="6">
    <location>
        <begin position="2102"/>
        <end position="2158"/>
    </location>
</feature>
<evidence type="ECO:0000256" key="1">
    <source>
        <dbReference type="ARBA" id="ARBA00022723"/>
    </source>
</evidence>
<evidence type="ECO:0000313" key="10">
    <source>
        <dbReference type="Proteomes" id="UP001620626"/>
    </source>
</evidence>
<feature type="region of interest" description="Disordered" evidence="6">
    <location>
        <begin position="973"/>
        <end position="1043"/>
    </location>
</feature>
<dbReference type="InterPro" id="IPR024977">
    <property type="entry name" value="Apc4-like_WD40_dom"/>
</dbReference>
<feature type="compositionally biased region" description="Basic and acidic residues" evidence="6">
    <location>
        <begin position="2288"/>
        <end position="2298"/>
    </location>
</feature>
<protein>
    <submittedName>
        <fullName evidence="9">Uncharacterized protein</fullName>
    </submittedName>
</protein>
<evidence type="ECO:0000256" key="3">
    <source>
        <dbReference type="ARBA" id="ARBA00022833"/>
    </source>
</evidence>
<feature type="repeat" description="WD" evidence="5">
    <location>
        <begin position="924"/>
        <end position="955"/>
    </location>
</feature>
<feature type="region of interest" description="Disordered" evidence="6">
    <location>
        <begin position="1803"/>
        <end position="2273"/>
    </location>
</feature>
<feature type="compositionally biased region" description="Polar residues" evidence="6">
    <location>
        <begin position="2243"/>
        <end position="2265"/>
    </location>
</feature>
<feature type="region of interest" description="Disordered" evidence="6">
    <location>
        <begin position="2464"/>
        <end position="2491"/>
    </location>
</feature>
<evidence type="ECO:0000256" key="5">
    <source>
        <dbReference type="PROSITE-ProRule" id="PRU00221"/>
    </source>
</evidence>
<dbReference type="InterPro" id="IPR036322">
    <property type="entry name" value="WD40_repeat_dom_sf"/>
</dbReference>
<feature type="compositionally biased region" description="Low complexity" evidence="6">
    <location>
        <begin position="340"/>
        <end position="351"/>
    </location>
</feature>
<dbReference type="Pfam" id="PF00628">
    <property type="entry name" value="PHD"/>
    <property type="match status" value="1"/>
</dbReference>
<feature type="repeat" description="WD" evidence="5">
    <location>
        <begin position="878"/>
        <end position="912"/>
    </location>
</feature>
<comment type="caution">
    <text evidence="9">The sequence shown here is derived from an EMBL/GenBank/DDBJ whole genome shotgun (WGS) entry which is preliminary data.</text>
</comment>
<feature type="compositionally biased region" description="Acidic residues" evidence="6">
    <location>
        <begin position="1257"/>
        <end position="1269"/>
    </location>
</feature>
<feature type="repeat" description="WD" evidence="5">
    <location>
        <begin position="836"/>
        <end position="877"/>
    </location>
</feature>
<feature type="region of interest" description="Disordered" evidence="6">
    <location>
        <begin position="1256"/>
        <end position="1303"/>
    </location>
</feature>
<dbReference type="InterPro" id="IPR001680">
    <property type="entry name" value="WD40_rpt"/>
</dbReference>
<dbReference type="Gene3D" id="3.30.40.10">
    <property type="entry name" value="Zinc/RING finger domain, C3HC4 (zinc finger)"/>
    <property type="match status" value="1"/>
</dbReference>
<feature type="compositionally biased region" description="Basic residues" evidence="6">
    <location>
        <begin position="1935"/>
        <end position="1954"/>
    </location>
</feature>
<dbReference type="Pfam" id="PF25602">
    <property type="entry name" value="WDR47_COR"/>
    <property type="match status" value="1"/>
</dbReference>
<proteinExistence type="predicted"/>
<keyword evidence="5" id="KW-0853">WD repeat</keyword>
<feature type="compositionally biased region" description="Acidic residues" evidence="6">
    <location>
        <begin position="1886"/>
        <end position="1900"/>
    </location>
</feature>
<dbReference type="InterPro" id="IPR019787">
    <property type="entry name" value="Znf_PHD-finger"/>
</dbReference>
<feature type="compositionally biased region" description="Basic and acidic residues" evidence="6">
    <location>
        <begin position="2012"/>
        <end position="2024"/>
    </location>
</feature>
<keyword evidence="1" id="KW-0479">Metal-binding</keyword>
<feature type="repeat" description="WD" evidence="5">
    <location>
        <begin position="790"/>
        <end position="831"/>
    </location>
</feature>
<feature type="compositionally biased region" description="Acidic residues" evidence="6">
    <location>
        <begin position="2001"/>
        <end position="2011"/>
    </location>
</feature>
<dbReference type="PROSITE" id="PS50082">
    <property type="entry name" value="WD_REPEATS_2"/>
    <property type="match status" value="5"/>
</dbReference>
<dbReference type="GO" id="GO:0008270">
    <property type="term" value="F:zinc ion binding"/>
    <property type="evidence" value="ECO:0007669"/>
    <property type="project" value="UniProtKB-KW"/>
</dbReference>
<keyword evidence="3" id="KW-0862">Zinc</keyword>
<feature type="compositionally biased region" description="Basic residues" evidence="6">
    <location>
        <begin position="1853"/>
        <end position="1862"/>
    </location>
</feature>
<dbReference type="PROSITE" id="PS01359">
    <property type="entry name" value="ZF_PHD_1"/>
    <property type="match status" value="1"/>
</dbReference>
<dbReference type="CDD" id="cd00200">
    <property type="entry name" value="WD40"/>
    <property type="match status" value="1"/>
</dbReference>
<feature type="compositionally biased region" description="Basic and acidic residues" evidence="6">
    <location>
        <begin position="1328"/>
        <end position="1339"/>
    </location>
</feature>
<dbReference type="InterPro" id="IPR011011">
    <property type="entry name" value="Znf_FYVE_PHD"/>
</dbReference>
<feature type="compositionally biased region" description="Acidic residues" evidence="6">
    <location>
        <begin position="1484"/>
        <end position="1509"/>
    </location>
</feature>
<sequence length="2491" mass="280110">MVSLGQKVNLTIDECDVVKLVLEFLENRRIHITQASLERETGLVNGAFSDDLLFLRQLILDGQWDSALQFFAPLKELVGFPSKRIHFLIAKCKFFELLCIKQEPGPLQNCEFAVEEIVNCLNELESFCENADEFRKLCALLTLPKLSEDENFRLMDCFQAVLPHIAGFMDGISQKSNSPLEGIRKHSTDDRLVQLVVRGLLYEYALTFCQEQAMEGKNAATHCERHFNDLLSHKEKLSSADLSLISWLEMLGSEQFALPFKQKELFLRVNPHKKPNLEAQWSEQILATPIKPGGNFPHAMVPYSKPKFTQKLMAHSMTTSLFLDQGRRHPTETRGSQPMSRSTVPSVSSFSIHRPSDGSDLDSDVMRQSQVISDMLSETSSNTLPSNPSHSLRNSMGSCTKNVFPSAASHSLPNPFQQLEMICQRSQMKLPLKHNKIDSSLAPVPEIDTTPLGENVGLNLPFVNQSAEHSSPMIRSQLFQQFQAVKSQEQQQMHAMRLDQNPFYYANCPPSLMPSFPLYYPQNDSFHSAQLLRPIAIRSNGPPFANVSFPSMSMTFPRKVPIRTNDTICRSIVRPRSFLDEPIESSRLSPDFPIDSDGEDFRENTNDFTKEKMCKESEEPFKFVPVCCYEDAQAIRAVAFHPSGGYFAIGTNSRNLLICRYQSYERRTSLNDDFLHGFVPPPTILMSRSKHHRGSVYCAAFNQTGNLLATGSNDKTIKLMAMQIDPNGCRIGVEMDLQQVHDGTVRDLLFMEDRTSACNSSSCSTLISGGAGGCRLCVTNCETGATVRSFQEHTAPILGLYNWGSVNAFVSCSYDKTIRFWDLRASNATSVIWPTMRTTNSRVTSVCVDPNGKLLVSGHEDASVVLYDICGGRTVQIFRPHGDEVRTVRFSNAAYYLLSGSYDRRIVITDMRGNLAEPLPYLPVSEHHDKVIQCRWHPRDFVFLSTSADKTAVLWIQLIMETNFVAFNNNITDQSNDDKADNHAKQSKEMLKESQSEAETSSKEEPKNELEETEKEERKQKSVGSECEQQKAMSDSSEESGREHFPLVEQLDCSPLYRDPTFAELCSFFNMFTPMFGFKPLSFSKLENMFCTLVEGDATRELIDLHITLMRKIYLKSARADKWEQSLLKFCAIAPGLDAEFRQLQRNTYGNIPMGSKLAVMKALCDSQFDYNLKFKENIANSFRHNELRLAPIGTDKRGQMYYFQVDYDLEFRVYSEETDDMAGVSWSLRARTEAELAELIETLRNPDYGLVTKEQQEEEEADIDEEQLLDQPNEARKDATQTRHSSASSASKPFQPNLSDEERQKVQLEGTFSVLWDHYKKAEILNKRKNEKEKKRGQSAEISSTNATQQKQKEEQRESNGNEENGETEEKGAKCDGEENEKSAEEKQQNDEEKEAQAEREGAEKSQELDEALLAEIEAEEQRRVLPRRSARNAALQNIKAFGGSPRRQFISEVSGGTAGDPSSPIGLKKTGFVPATAGSCTEESEDESEEEEGETGDDSSDDDFLLDGEEKPKRKVGRPPTKRAKGGKAKGKKRTTGGKGAKKAETRRLRLIGRPATSHDYRLKMKKHQQSVVLFEDGETSEDEETTELKERRERKMATELTLCQICKGSKSPDLLLLCDSCDTAWHTFCLRPQLWFVPDGDWFCPFCEHSALIRRLIYALIKLREEKKVSEDERKKKEAADRMKREMDYIGISLNNIIPLALQKDGNGQSAEWSDSSQSEEEDNGGGEGERKSKKKAMKMVMSRTREKRRAEHFYGPIVTIAEGRSRRALTKVDYNFHAYDEQLQEAMETNGPDVKVENAHEEATSARGKDMQNIYEAEKKQKREEEPSEGGREEGAPARPPNSGEGGRTTKKGGRKGKRLTDLDIGNASESDTDEWKASSADENEEDPEPSEDEYLPSERRSARGIGFQGRRRSDDEFINDDSDSDYTPSAKKKGIVGKRIGRAKKRKRQMSSSSDDENELQLSDTDCEAGPSSRKKSKASKSQTHHRKWGPKASSSEEEDDEDEETLVEREVERTETGRPLRKAAVNMRKKLKEELQYEEEEDEEEGEETEQRDEEEEGTAAGAQIGRLADRAVSALARPQRTVGNRSEEGDADEFKPDEDDEAEADEEEEEAEKEEEVEESDEEGEEEKEGESETSTDKGEEEEKDGDVEAEDSTKGGATPTGEKESKTNRKAVSKKGLSRNKTQPKKSDVSPKQTKPKTEEKDQNSSDKVTLSDTDNEHQAPVQRQTRQQLKKQMPEQTQKNAESSIIDFPSTSNNSDVAEEAKRVSHPKAINDIIETTDELKQKQAKNEEAAPSSPITTTSKITANSVTVTANSKTLQNALPTNSTGRTATVFQQIHPQQLSQYFMRPNMQQQQQQHQTQTLSAPILTVPESRFRAEAPTPSVSYSAYGVTHQPLRVGHVPPPPGLLTAHQFPISGAIPFAVAHPHSQQAAAYFVQQNRAPQIIYQTLQPISSVSSQLSTQQQADHDGSLSHALAGAMNPEDL</sequence>
<evidence type="ECO:0000256" key="2">
    <source>
        <dbReference type="ARBA" id="ARBA00022771"/>
    </source>
</evidence>
<dbReference type="InterPro" id="IPR057749">
    <property type="entry name" value="WDR47_COR"/>
</dbReference>
<dbReference type="PANTHER" id="PTHR19863">
    <property type="entry name" value="NEMITIN (NEURONAL ENRICHED MAP INTERACTING PROTEIN) HOMOLOG"/>
    <property type="match status" value="1"/>
</dbReference>
<dbReference type="PANTHER" id="PTHR19863:SF5">
    <property type="entry name" value="WD REPEAT-CONTAINING PROTEIN 47"/>
    <property type="match status" value="1"/>
</dbReference>
<dbReference type="InterPro" id="IPR019786">
    <property type="entry name" value="Zinc_finger_PHD-type_CS"/>
</dbReference>
<feature type="compositionally biased region" description="Basic residues" evidence="6">
    <location>
        <begin position="2176"/>
        <end position="2192"/>
    </location>
</feature>
<feature type="region of interest" description="Disordered" evidence="6">
    <location>
        <begin position="1709"/>
        <end position="1748"/>
    </location>
</feature>
<feature type="compositionally biased region" description="Low complexity" evidence="6">
    <location>
        <begin position="1711"/>
        <end position="1720"/>
    </location>
</feature>
<dbReference type="InterPro" id="IPR001965">
    <property type="entry name" value="Znf_PHD"/>
</dbReference>
<evidence type="ECO:0000259" key="7">
    <source>
        <dbReference type="PROSITE" id="PS50016"/>
    </source>
</evidence>
<dbReference type="EMBL" id="JBICBT010000064">
    <property type="protein sequence ID" value="KAL3124710.1"/>
    <property type="molecule type" value="Genomic_DNA"/>
</dbReference>
<dbReference type="Proteomes" id="UP001620626">
    <property type="component" value="Unassembled WGS sequence"/>
</dbReference>
<organism evidence="9 10">
    <name type="scientific">Heterodera trifolii</name>
    <dbReference type="NCBI Taxonomy" id="157864"/>
    <lineage>
        <taxon>Eukaryota</taxon>
        <taxon>Metazoa</taxon>
        <taxon>Ecdysozoa</taxon>
        <taxon>Nematoda</taxon>
        <taxon>Chromadorea</taxon>
        <taxon>Rhabditida</taxon>
        <taxon>Tylenchina</taxon>
        <taxon>Tylenchomorpha</taxon>
        <taxon>Tylenchoidea</taxon>
        <taxon>Heteroderidae</taxon>
        <taxon>Heteroderinae</taxon>
        <taxon>Heterodera</taxon>
    </lineage>
</organism>
<feature type="compositionally biased region" description="Basic and acidic residues" evidence="6">
    <location>
        <begin position="2092"/>
        <end position="2101"/>
    </location>
</feature>
<dbReference type="CDD" id="cd15543">
    <property type="entry name" value="PHD_RSF1"/>
    <property type="match status" value="1"/>
</dbReference>
<dbReference type="Pfam" id="PF12894">
    <property type="entry name" value="ANAPC4_WD40"/>
    <property type="match status" value="1"/>
</dbReference>
<feature type="compositionally biased region" description="Acidic residues" evidence="6">
    <location>
        <begin position="2042"/>
        <end position="2064"/>
    </location>
</feature>